<feature type="transmembrane region" description="Helical" evidence="1">
    <location>
        <begin position="35"/>
        <end position="68"/>
    </location>
</feature>
<protein>
    <submittedName>
        <fullName evidence="2">Uncharacterized protein</fullName>
    </submittedName>
</protein>
<name>A0A016UC36_9BILA</name>
<keyword evidence="1" id="KW-0812">Transmembrane</keyword>
<dbReference type="Proteomes" id="UP000024635">
    <property type="component" value="Unassembled WGS sequence"/>
</dbReference>
<evidence type="ECO:0000256" key="1">
    <source>
        <dbReference type="SAM" id="Phobius"/>
    </source>
</evidence>
<organism evidence="2 3">
    <name type="scientific">Ancylostoma ceylanicum</name>
    <dbReference type="NCBI Taxonomy" id="53326"/>
    <lineage>
        <taxon>Eukaryota</taxon>
        <taxon>Metazoa</taxon>
        <taxon>Ecdysozoa</taxon>
        <taxon>Nematoda</taxon>
        <taxon>Chromadorea</taxon>
        <taxon>Rhabditida</taxon>
        <taxon>Rhabditina</taxon>
        <taxon>Rhabditomorpha</taxon>
        <taxon>Strongyloidea</taxon>
        <taxon>Ancylostomatidae</taxon>
        <taxon>Ancylostomatinae</taxon>
        <taxon>Ancylostoma</taxon>
    </lineage>
</organism>
<sequence>MSTGLMKLIVKDPDNETITALVKGMDDSHLPTGPFVAAAFSSILFLFLFVLGNLLSIIMIVLIAIVAGRLRKQANGFRNFQCPVSVIGATLVASIVFLVILAVILITNLNTIRFRAALKEKRLSSRFEKHKEQSLCVFGKVMNNYGSYSAVSIVKKSQDSVGKKAESYVMSNGLEEIAAKKSTVDSVLQGISELDDSGLKEKEGEIKKYIAINMTKDTVLGSVRKITDACVLKVTKTVMSLYKKKVAQIFAKILDVVMTSQPDAMYMIPATTFLHGTHLNLSFVLILLMCTILIICTISFFVRYEAQKREGRCRYLETLSLRSSRLFTFLRLSACCLLFLGAVMFLCFSWGAYNGYVSMYAFKIVLSNWSIFQHYSAEFPGKESQERRRFDAASRHEWFPDLDTVKNSSWFTHLSVHATNSSLTQTTATDDIDDRDD</sequence>
<feature type="transmembrane region" description="Helical" evidence="1">
    <location>
        <begin position="80"/>
        <end position="106"/>
    </location>
</feature>
<dbReference type="OrthoDB" id="10672318at2759"/>
<evidence type="ECO:0000313" key="3">
    <source>
        <dbReference type="Proteomes" id="UP000024635"/>
    </source>
</evidence>
<reference evidence="3" key="1">
    <citation type="journal article" date="2015" name="Nat. Genet.">
        <title>The genome and transcriptome of the zoonotic hookworm Ancylostoma ceylanicum identify infection-specific gene families.</title>
        <authorList>
            <person name="Schwarz E.M."/>
            <person name="Hu Y."/>
            <person name="Antoshechkin I."/>
            <person name="Miller M.M."/>
            <person name="Sternberg P.W."/>
            <person name="Aroian R.V."/>
        </authorList>
    </citation>
    <scope>NUCLEOTIDE SEQUENCE</scope>
    <source>
        <strain evidence="3">HY135</strain>
    </source>
</reference>
<keyword evidence="1" id="KW-1133">Transmembrane helix</keyword>
<accession>A0A016UC36</accession>
<dbReference type="EMBL" id="JARK01001383">
    <property type="protein sequence ID" value="EYC12397.1"/>
    <property type="molecule type" value="Genomic_DNA"/>
</dbReference>
<evidence type="ECO:0000313" key="2">
    <source>
        <dbReference type="EMBL" id="EYC12397.1"/>
    </source>
</evidence>
<keyword evidence="1" id="KW-0472">Membrane</keyword>
<keyword evidence="3" id="KW-1185">Reference proteome</keyword>
<dbReference type="AlphaFoldDB" id="A0A016UC36"/>
<feature type="transmembrane region" description="Helical" evidence="1">
    <location>
        <begin position="329"/>
        <end position="353"/>
    </location>
</feature>
<feature type="transmembrane region" description="Helical" evidence="1">
    <location>
        <begin position="281"/>
        <end position="302"/>
    </location>
</feature>
<gene>
    <name evidence="2" type="primary">Acey_s0047.g1458</name>
    <name evidence="2" type="ORF">Y032_0047g1458</name>
</gene>
<comment type="caution">
    <text evidence="2">The sequence shown here is derived from an EMBL/GenBank/DDBJ whole genome shotgun (WGS) entry which is preliminary data.</text>
</comment>
<proteinExistence type="predicted"/>